<dbReference type="InterPro" id="IPR002123">
    <property type="entry name" value="Plipid/glycerol_acylTrfase"/>
</dbReference>
<sequence>MGEDGPTQKVSLISALQPIWYRAAAIASGCLLQLGADIHWEGLEHIPERGGCLLVSNHISHFDPILLGALCSRPVDYMATEEFFRVPILRWILRSVYCFPVDRQRMDRQAVRTALERLRAGRMVGIFPEKGIRHGCQSILFDAKLPDSPVALAQLAAVPILPAAVVGSDQLYEPTAWLKRCRVFVAYGEPFYVGKREDRQKATWKLQLAIKSLFRELGRRYRIEEREYPRSAQERWAEVC</sequence>
<keyword evidence="6" id="KW-1185">Reference proteome</keyword>
<dbReference type="RefSeq" id="WP_174582940.1">
    <property type="nucleotide sequence ID" value="NZ_CAJNOB010000007.1"/>
</dbReference>
<dbReference type="AlphaFoldDB" id="A0A8J2BKM6"/>
<evidence type="ECO:0000313" key="5">
    <source>
        <dbReference type="EMBL" id="CAF0693895.1"/>
    </source>
</evidence>
<name>A0A8J2BKM6_9BACT</name>
<dbReference type="PANTHER" id="PTHR10434:SF11">
    <property type="entry name" value="1-ACYL-SN-GLYCEROL-3-PHOSPHATE ACYLTRANSFERASE"/>
    <property type="match status" value="1"/>
</dbReference>
<dbReference type="GO" id="GO:0003841">
    <property type="term" value="F:1-acylglycerol-3-phosphate O-acyltransferase activity"/>
    <property type="evidence" value="ECO:0007669"/>
    <property type="project" value="UniProtKB-EC"/>
</dbReference>
<dbReference type="EC" id="2.3.1.51" evidence="5"/>
<dbReference type="Proteomes" id="UP000663859">
    <property type="component" value="Unassembled WGS sequence"/>
</dbReference>
<evidence type="ECO:0000256" key="2">
    <source>
        <dbReference type="ARBA" id="ARBA00022679"/>
    </source>
</evidence>
<accession>A0A8J2BKM6</accession>
<keyword evidence="3 5" id="KW-0012">Acyltransferase</keyword>
<proteinExistence type="predicted"/>
<gene>
    <name evidence="5" type="ORF">MPNT_150009</name>
</gene>
<dbReference type="CDD" id="cd07989">
    <property type="entry name" value="LPLAT_AGPAT-like"/>
    <property type="match status" value="1"/>
</dbReference>
<organism evidence="5 6">
    <name type="scientific">Candidatus Methylacidithermus pantelleriae</name>
    <dbReference type="NCBI Taxonomy" id="2744239"/>
    <lineage>
        <taxon>Bacteria</taxon>
        <taxon>Pseudomonadati</taxon>
        <taxon>Verrucomicrobiota</taxon>
        <taxon>Methylacidiphilae</taxon>
        <taxon>Methylacidiphilales</taxon>
        <taxon>Methylacidiphilaceae</taxon>
        <taxon>Candidatus Methylacidithermus</taxon>
    </lineage>
</organism>
<dbReference type="SUPFAM" id="SSF69593">
    <property type="entry name" value="Glycerol-3-phosphate (1)-acyltransferase"/>
    <property type="match status" value="1"/>
</dbReference>
<keyword evidence="2 5" id="KW-0808">Transferase</keyword>
<evidence type="ECO:0000313" key="6">
    <source>
        <dbReference type="Proteomes" id="UP000663859"/>
    </source>
</evidence>
<evidence type="ECO:0000256" key="1">
    <source>
        <dbReference type="ARBA" id="ARBA00005189"/>
    </source>
</evidence>
<dbReference type="GO" id="GO:0006654">
    <property type="term" value="P:phosphatidic acid biosynthetic process"/>
    <property type="evidence" value="ECO:0007669"/>
    <property type="project" value="TreeGrafter"/>
</dbReference>
<comment type="caution">
    <text evidence="5">The sequence shown here is derived from an EMBL/GenBank/DDBJ whole genome shotgun (WGS) entry which is preliminary data.</text>
</comment>
<evidence type="ECO:0000259" key="4">
    <source>
        <dbReference type="SMART" id="SM00563"/>
    </source>
</evidence>
<dbReference type="PANTHER" id="PTHR10434">
    <property type="entry name" value="1-ACYL-SN-GLYCEROL-3-PHOSPHATE ACYLTRANSFERASE"/>
    <property type="match status" value="1"/>
</dbReference>
<dbReference type="EMBL" id="CAJNOB010000007">
    <property type="protein sequence ID" value="CAF0693895.1"/>
    <property type="molecule type" value="Genomic_DNA"/>
</dbReference>
<dbReference type="SMART" id="SM00563">
    <property type="entry name" value="PlsC"/>
    <property type="match status" value="1"/>
</dbReference>
<comment type="pathway">
    <text evidence="1">Lipid metabolism.</text>
</comment>
<evidence type="ECO:0000256" key="3">
    <source>
        <dbReference type="ARBA" id="ARBA00023315"/>
    </source>
</evidence>
<dbReference type="Pfam" id="PF01553">
    <property type="entry name" value="Acyltransferase"/>
    <property type="match status" value="1"/>
</dbReference>
<protein>
    <submittedName>
        <fullName evidence="5">1-acyl-sn-glycerol-3-phosphate acyltransferase</fullName>
        <ecNumber evidence="5">2.3.1.51</ecNumber>
    </submittedName>
</protein>
<reference evidence="5" key="1">
    <citation type="submission" date="2021-02" db="EMBL/GenBank/DDBJ databases">
        <authorList>
            <person name="Cremers G."/>
            <person name="Picone N."/>
        </authorList>
    </citation>
    <scope>NUCLEOTIDE SEQUENCE</scope>
    <source>
        <strain evidence="5">PQ17</strain>
    </source>
</reference>
<feature type="domain" description="Phospholipid/glycerol acyltransferase" evidence="4">
    <location>
        <begin position="52"/>
        <end position="168"/>
    </location>
</feature>